<name>A0ABV7WNW3_9GAMM</name>
<accession>A0ABV7WNW3</accession>
<keyword evidence="4" id="KW-1185">Reference proteome</keyword>
<dbReference type="Gene3D" id="3.30.9.10">
    <property type="entry name" value="D-Amino Acid Oxidase, subunit A, domain 2"/>
    <property type="match status" value="1"/>
</dbReference>
<dbReference type="RefSeq" id="WP_290280388.1">
    <property type="nucleotide sequence ID" value="NZ_JAUFQI010000001.1"/>
</dbReference>
<sequence length="431" mass="47964">MLNPKTHSADYPDSYYAATREYSCDYPKLSEAKDTQVCVIGGGLSGVNTALELSERGYKVVLLEAFKIGWGASGRNGGQLIRGIGHGTAQFANSIGVDGVNALDHMGLEAVDIVRDRVKKYNIQCDLKMGYSDLAHKPRHMRELETEKEWLDSVNYSHETRLLKQHEMHEVVGSSNYIGGLIDMGSGHVHPLNLTLGEANAAQAQGVEIYEQSKVVNIEYRERPVVKTENGQVTADKLVICGNAYVAGINDELEARVLPAGSYVIATEPLPESVWRRVLPKDMAVCDLRVALDYYRLSADKRLLFGGLCNYSGRDPKSIVGTLKPHMDDVFPYLKDVKIEYQWGGMIGIGANRMPQVGRLHPNVYYAQAYSGHGVNATHLCAKVIAEHISGETRRMEIFEKIHHMRFPGGRRFRSPMLAAGMIFHRLKDLF</sequence>
<dbReference type="GO" id="GO:0016491">
    <property type="term" value="F:oxidoreductase activity"/>
    <property type="evidence" value="ECO:0007669"/>
    <property type="project" value="UniProtKB-KW"/>
</dbReference>
<evidence type="ECO:0000313" key="3">
    <source>
        <dbReference type="EMBL" id="MFC3700911.1"/>
    </source>
</evidence>
<proteinExistence type="predicted"/>
<protein>
    <submittedName>
        <fullName evidence="3">NAD(P)/FAD-dependent oxidoreductase</fullName>
        <ecNumber evidence="3">1.-.-.-</ecNumber>
    </submittedName>
</protein>
<dbReference type="InterPro" id="IPR036188">
    <property type="entry name" value="FAD/NAD-bd_sf"/>
</dbReference>
<reference evidence="4" key="1">
    <citation type="journal article" date="2019" name="Int. J. Syst. Evol. Microbiol.">
        <title>The Global Catalogue of Microorganisms (GCM) 10K type strain sequencing project: providing services to taxonomists for standard genome sequencing and annotation.</title>
        <authorList>
            <consortium name="The Broad Institute Genomics Platform"/>
            <consortium name="The Broad Institute Genome Sequencing Center for Infectious Disease"/>
            <person name="Wu L."/>
            <person name="Ma J."/>
        </authorList>
    </citation>
    <scope>NUCLEOTIDE SEQUENCE [LARGE SCALE GENOMIC DNA]</scope>
    <source>
        <strain evidence="4">CECT 8288</strain>
    </source>
</reference>
<feature type="domain" description="FAD dependent oxidoreductase" evidence="2">
    <location>
        <begin position="37"/>
        <end position="387"/>
    </location>
</feature>
<dbReference type="PANTHER" id="PTHR13847">
    <property type="entry name" value="SARCOSINE DEHYDROGENASE-RELATED"/>
    <property type="match status" value="1"/>
</dbReference>
<dbReference type="EMBL" id="JBHRYN010000007">
    <property type="protein sequence ID" value="MFC3700911.1"/>
    <property type="molecule type" value="Genomic_DNA"/>
</dbReference>
<organism evidence="3 4">
    <name type="scientific">Reinekea marina</name>
    <dbReference type="NCBI Taxonomy" id="1310421"/>
    <lineage>
        <taxon>Bacteria</taxon>
        <taxon>Pseudomonadati</taxon>
        <taxon>Pseudomonadota</taxon>
        <taxon>Gammaproteobacteria</taxon>
        <taxon>Oceanospirillales</taxon>
        <taxon>Saccharospirillaceae</taxon>
        <taxon>Reinekea</taxon>
    </lineage>
</organism>
<dbReference type="SUPFAM" id="SSF51905">
    <property type="entry name" value="FAD/NAD(P)-binding domain"/>
    <property type="match status" value="1"/>
</dbReference>
<dbReference type="Pfam" id="PF01266">
    <property type="entry name" value="DAO"/>
    <property type="match status" value="1"/>
</dbReference>
<evidence type="ECO:0000259" key="2">
    <source>
        <dbReference type="Pfam" id="PF01266"/>
    </source>
</evidence>
<dbReference type="EC" id="1.-.-.-" evidence="3"/>
<evidence type="ECO:0000256" key="1">
    <source>
        <dbReference type="ARBA" id="ARBA00023002"/>
    </source>
</evidence>
<comment type="caution">
    <text evidence="3">The sequence shown here is derived from an EMBL/GenBank/DDBJ whole genome shotgun (WGS) entry which is preliminary data.</text>
</comment>
<dbReference type="InterPro" id="IPR006076">
    <property type="entry name" value="FAD-dep_OxRdtase"/>
</dbReference>
<dbReference type="Proteomes" id="UP001595710">
    <property type="component" value="Unassembled WGS sequence"/>
</dbReference>
<dbReference type="PANTHER" id="PTHR13847:SF281">
    <property type="entry name" value="FAD DEPENDENT OXIDOREDUCTASE DOMAIN-CONTAINING PROTEIN"/>
    <property type="match status" value="1"/>
</dbReference>
<dbReference type="Gene3D" id="3.50.50.60">
    <property type="entry name" value="FAD/NAD(P)-binding domain"/>
    <property type="match status" value="1"/>
</dbReference>
<gene>
    <name evidence="3" type="ORF">ACFOND_04590</name>
</gene>
<keyword evidence="1 3" id="KW-0560">Oxidoreductase</keyword>
<evidence type="ECO:0000313" key="4">
    <source>
        <dbReference type="Proteomes" id="UP001595710"/>
    </source>
</evidence>